<dbReference type="SUPFAM" id="SSF52402">
    <property type="entry name" value="Adenine nucleotide alpha hydrolases-like"/>
    <property type="match status" value="1"/>
</dbReference>
<reference evidence="1 2" key="1">
    <citation type="submission" date="2018-09" db="EMBL/GenBank/DDBJ databases">
        <title>Genomic Encyclopedia of Archaeal and Bacterial Type Strains, Phase II (KMG-II): from individual species to whole genera.</title>
        <authorList>
            <person name="Goeker M."/>
        </authorList>
    </citation>
    <scope>NUCLEOTIDE SEQUENCE [LARGE SCALE GENOMIC DNA]</scope>
    <source>
        <strain evidence="1 2">DSM 13151</strain>
    </source>
</reference>
<sequence length="199" mass="21887">MELGLLYSAGKDSTLAALLLEEFYDVTLVTGHFGISDDWQHARETADSLGFEFERLELDPDVAREAVDVMLEDGFPRNGIQRVHEHALERLAAAESGFDAVADGTRRDDRVPTISRAQAQSLEDRHGVDYVSPLSGFGRGAVDRLVDATLEVTVGPSEEISRADYEAELRTLIAEREGPAAVGDVFPDHEQTYVTGVRR</sequence>
<dbReference type="Proteomes" id="UP000283805">
    <property type="component" value="Unassembled WGS sequence"/>
</dbReference>
<evidence type="ECO:0000313" key="2">
    <source>
        <dbReference type="Proteomes" id="UP000283805"/>
    </source>
</evidence>
<evidence type="ECO:0008006" key="3">
    <source>
        <dbReference type="Google" id="ProtNLM"/>
    </source>
</evidence>
<protein>
    <recommendedName>
        <fullName evidence="3">Asparagine synthetase domain-containing protein</fullName>
    </recommendedName>
</protein>
<dbReference type="NCBIfam" id="NF011155">
    <property type="entry name" value="PRK14561.1"/>
    <property type="match status" value="1"/>
</dbReference>
<comment type="caution">
    <text evidence="1">The sequence shown here is derived from an EMBL/GenBank/DDBJ whole genome shotgun (WGS) entry which is preliminary data.</text>
</comment>
<proteinExistence type="predicted"/>
<name>A0A419WKE2_9EURY</name>
<dbReference type="Pfam" id="PF24167">
    <property type="entry name" value="DUF7411"/>
    <property type="match status" value="1"/>
</dbReference>
<dbReference type="OrthoDB" id="108920at2157"/>
<accession>A0A419WKE2</accession>
<dbReference type="AlphaFoldDB" id="A0A419WKE2"/>
<dbReference type="InterPro" id="IPR055834">
    <property type="entry name" value="DUF7411"/>
</dbReference>
<gene>
    <name evidence="1" type="ORF">ATJ93_2776</name>
</gene>
<dbReference type="EMBL" id="RAPO01000002">
    <property type="protein sequence ID" value="RKD95913.1"/>
    <property type="molecule type" value="Genomic_DNA"/>
</dbReference>
<evidence type="ECO:0000313" key="1">
    <source>
        <dbReference type="EMBL" id="RKD95913.1"/>
    </source>
</evidence>
<dbReference type="InterPro" id="IPR014729">
    <property type="entry name" value="Rossmann-like_a/b/a_fold"/>
</dbReference>
<dbReference type="RefSeq" id="WP_120245130.1">
    <property type="nucleotide sequence ID" value="NZ_RAPO01000002.1"/>
</dbReference>
<keyword evidence="2" id="KW-1185">Reference proteome</keyword>
<organism evidence="1 2">
    <name type="scientific">Halopiger aswanensis</name>
    <dbReference type="NCBI Taxonomy" id="148449"/>
    <lineage>
        <taxon>Archaea</taxon>
        <taxon>Methanobacteriati</taxon>
        <taxon>Methanobacteriota</taxon>
        <taxon>Stenosarchaea group</taxon>
        <taxon>Halobacteria</taxon>
        <taxon>Halobacteriales</taxon>
        <taxon>Natrialbaceae</taxon>
        <taxon>Halopiger</taxon>
    </lineage>
</organism>
<dbReference type="Gene3D" id="3.40.50.620">
    <property type="entry name" value="HUPs"/>
    <property type="match status" value="1"/>
</dbReference>